<dbReference type="RefSeq" id="WP_263974065.1">
    <property type="nucleotide sequence ID" value="NZ_JBHTOG010000004.1"/>
</dbReference>
<sequence>MTLDDMARFSELNKLIGTKEQEPVLETTIDKAFPFLFAGKGGK</sequence>
<proteinExistence type="predicted"/>
<evidence type="ECO:0000313" key="1">
    <source>
        <dbReference type="EMBL" id="MFD1431369.1"/>
    </source>
</evidence>
<accession>A0ABW4CKJ7</accession>
<reference evidence="2" key="1">
    <citation type="journal article" date="2019" name="Int. J. Syst. Evol. Microbiol.">
        <title>The Global Catalogue of Microorganisms (GCM) 10K type strain sequencing project: providing services to taxonomists for standard genome sequencing and annotation.</title>
        <authorList>
            <consortium name="The Broad Institute Genomics Platform"/>
            <consortium name="The Broad Institute Genome Sequencing Center for Infectious Disease"/>
            <person name="Wu L."/>
            <person name="Ma J."/>
        </authorList>
    </citation>
    <scope>NUCLEOTIDE SEQUENCE [LARGE SCALE GENOMIC DNA]</scope>
    <source>
        <strain evidence="2">CCM 8947</strain>
    </source>
</reference>
<keyword evidence="2" id="KW-1185">Reference proteome</keyword>
<protein>
    <submittedName>
        <fullName evidence="1">Uncharacterized protein</fullName>
    </submittedName>
</protein>
<evidence type="ECO:0000313" key="2">
    <source>
        <dbReference type="Proteomes" id="UP001597192"/>
    </source>
</evidence>
<comment type="caution">
    <text evidence="1">The sequence shown here is derived from an EMBL/GenBank/DDBJ whole genome shotgun (WGS) entry which is preliminary data.</text>
</comment>
<dbReference type="Proteomes" id="UP001597192">
    <property type="component" value="Unassembled WGS sequence"/>
</dbReference>
<dbReference type="EMBL" id="JBHTOG010000004">
    <property type="protein sequence ID" value="MFD1431369.1"/>
    <property type="molecule type" value="Genomic_DNA"/>
</dbReference>
<name>A0ABW4CKJ7_9LACO</name>
<gene>
    <name evidence="1" type="ORF">ACFQ47_01425</name>
</gene>
<organism evidence="1 2">
    <name type="scientific">Lacticaseibacillus yichunensis</name>
    <dbReference type="NCBI Taxonomy" id="2486015"/>
    <lineage>
        <taxon>Bacteria</taxon>
        <taxon>Bacillati</taxon>
        <taxon>Bacillota</taxon>
        <taxon>Bacilli</taxon>
        <taxon>Lactobacillales</taxon>
        <taxon>Lactobacillaceae</taxon>
        <taxon>Lacticaseibacillus</taxon>
    </lineage>
</organism>